<evidence type="ECO:0000313" key="1">
    <source>
        <dbReference type="EMBL" id="KIL56226.1"/>
    </source>
</evidence>
<dbReference type="EMBL" id="KN818437">
    <property type="protein sequence ID" value="KIL56226.1"/>
    <property type="molecule type" value="Genomic_DNA"/>
</dbReference>
<protein>
    <submittedName>
        <fullName evidence="1">Uncharacterized protein</fullName>
    </submittedName>
</protein>
<reference evidence="1 2" key="1">
    <citation type="submission" date="2014-04" db="EMBL/GenBank/DDBJ databases">
        <title>Evolutionary Origins and Diversification of the Mycorrhizal Mutualists.</title>
        <authorList>
            <consortium name="DOE Joint Genome Institute"/>
            <consortium name="Mycorrhizal Genomics Consortium"/>
            <person name="Kohler A."/>
            <person name="Kuo A."/>
            <person name="Nagy L.G."/>
            <person name="Floudas D."/>
            <person name="Copeland A."/>
            <person name="Barry K.W."/>
            <person name="Cichocki N."/>
            <person name="Veneault-Fourrey C."/>
            <person name="LaButti K."/>
            <person name="Lindquist E.A."/>
            <person name="Lipzen A."/>
            <person name="Lundell T."/>
            <person name="Morin E."/>
            <person name="Murat C."/>
            <person name="Riley R."/>
            <person name="Ohm R."/>
            <person name="Sun H."/>
            <person name="Tunlid A."/>
            <person name="Henrissat B."/>
            <person name="Grigoriev I.V."/>
            <person name="Hibbett D.S."/>
            <person name="Martin F."/>
        </authorList>
    </citation>
    <scope>NUCLEOTIDE SEQUENCE [LARGE SCALE GENOMIC DNA]</scope>
    <source>
        <strain evidence="1 2">Koide BX008</strain>
    </source>
</reference>
<dbReference type="Proteomes" id="UP000054549">
    <property type="component" value="Unassembled WGS sequence"/>
</dbReference>
<dbReference type="AlphaFoldDB" id="A0A0C2WHV0"/>
<evidence type="ECO:0000313" key="2">
    <source>
        <dbReference type="Proteomes" id="UP000054549"/>
    </source>
</evidence>
<organism evidence="1 2">
    <name type="scientific">Amanita muscaria (strain Koide BX008)</name>
    <dbReference type="NCBI Taxonomy" id="946122"/>
    <lineage>
        <taxon>Eukaryota</taxon>
        <taxon>Fungi</taxon>
        <taxon>Dikarya</taxon>
        <taxon>Basidiomycota</taxon>
        <taxon>Agaricomycotina</taxon>
        <taxon>Agaricomycetes</taxon>
        <taxon>Agaricomycetidae</taxon>
        <taxon>Agaricales</taxon>
        <taxon>Pluteineae</taxon>
        <taxon>Amanitaceae</taxon>
        <taxon>Amanita</taxon>
    </lineage>
</organism>
<proteinExistence type="predicted"/>
<keyword evidence="2" id="KW-1185">Reference proteome</keyword>
<accession>A0A0C2WHV0</accession>
<gene>
    <name evidence="1" type="ORF">M378DRAFT_17268</name>
</gene>
<name>A0A0C2WHV0_AMAMK</name>
<dbReference type="HOGENOM" id="CLU_1824811_0_0_1"/>
<sequence>MIAEILCISSSALSFSISASNIREVMKQQKAEIKNIFDLEDSLSDEHKAPFRIKIFLWEFLMKWLTAGRKVDDSFVQEQCKAMHTLDKQAGPVALAQKAPVDGAKGGLGPAHERKWRITLGPPLITPVPPEPAVTADVYTE</sequence>
<dbReference type="InParanoid" id="A0A0C2WHV0"/>